<name>A0A6N6VGL1_9HYPH</name>
<evidence type="ECO:0008006" key="3">
    <source>
        <dbReference type="Google" id="ProtNLM"/>
    </source>
</evidence>
<dbReference type="AlphaFoldDB" id="A0A6N6VGL1"/>
<comment type="caution">
    <text evidence="1">The sequence shown here is derived from an EMBL/GenBank/DDBJ whole genome shotgun (WGS) entry which is preliminary data.</text>
</comment>
<evidence type="ECO:0000313" key="2">
    <source>
        <dbReference type="Proteomes" id="UP000468901"/>
    </source>
</evidence>
<evidence type="ECO:0000313" key="1">
    <source>
        <dbReference type="EMBL" id="KAB7739059.1"/>
    </source>
</evidence>
<keyword evidence="2" id="KW-1185">Reference proteome</keyword>
<accession>A0A6N6VGL1</accession>
<protein>
    <recommendedName>
        <fullName evidence="3">ATP-grasp domain-containing protein</fullName>
    </recommendedName>
</protein>
<organism evidence="1 2">
    <name type="scientific">Parvibaculum sedimenti</name>
    <dbReference type="NCBI Taxonomy" id="2608632"/>
    <lineage>
        <taxon>Bacteria</taxon>
        <taxon>Pseudomonadati</taxon>
        <taxon>Pseudomonadota</taxon>
        <taxon>Alphaproteobacteria</taxon>
        <taxon>Hyphomicrobiales</taxon>
        <taxon>Parvibaculaceae</taxon>
        <taxon>Parvibaculum</taxon>
    </lineage>
</organism>
<reference evidence="1 2" key="1">
    <citation type="submission" date="2019-09" db="EMBL/GenBank/DDBJ databases">
        <title>Parvibaculum sedimenti sp. nov., isolated from sediment.</title>
        <authorList>
            <person name="Wang Y."/>
        </authorList>
    </citation>
    <scope>NUCLEOTIDE SEQUENCE [LARGE SCALE GENOMIC DNA]</scope>
    <source>
        <strain evidence="1 2">HXT-9</strain>
    </source>
</reference>
<dbReference type="EMBL" id="WESC01000013">
    <property type="protein sequence ID" value="KAB7739059.1"/>
    <property type="molecule type" value="Genomic_DNA"/>
</dbReference>
<sequence>MSLKQMPTGNLIKTVRCVAAWRKSLSRRRHSYAFRAAAARQIEQIRKSADSPFRRKPRPGHARGIDFYDENMLIQTMAFAMYKYHRFHGTLPDFVNPSGYNEHIFRRKFFAEFSVPESGNKLLTSSFIPAHLKGLIRIPEIVWHSPHAELPTNNEIAPGFYYLKANHGSNMFQRIEYPLKEDERRLLERKCAAWLANDYGVHDGEWWYSAFPKEILIEKQVGSSAESIAWNVYIFKDRIGLISAYRKTLRNGILVEESTWFDEDFQVSRFQSSERPRLQDFHLSEDTKARLVSAALDIAKPFDFNRVDFLIDEMERIYLGEITFTPSNGLNEPADGLIAHFDALLASTLR</sequence>
<proteinExistence type="predicted"/>
<dbReference type="Proteomes" id="UP000468901">
    <property type="component" value="Unassembled WGS sequence"/>
</dbReference>
<gene>
    <name evidence="1" type="ORF">F2P47_13685</name>
</gene>